<sequence length="274" mass="31600">MSRDVCEHLKRRKQLEDDIQEIEIDLRIKRSCIERKEKDVKVKETKVDEVNNRYQAEQDKYRFLLNEHENTKVRSVLANTASAGVGFFLTIVTGGLAAPVALGMQTGTALGSVSAINQTRIACDLAKNDWKRSRYVLIEHKKELKKLQNQCENLQKEYNTCVKEKATVDENHNKVLKLLKDTTQMVESVLKCRHFVSIAYEKTQILEESRKDVRFQKHLRLPLVEICDHLTSTFGLESFNDSVMKQLCTNLKEKVAILPNSLSEDKNDDIDDYI</sequence>
<keyword evidence="1" id="KW-0175">Coiled coil</keyword>
<feature type="coiled-coil region" evidence="1">
    <location>
        <begin position="137"/>
        <end position="164"/>
    </location>
</feature>
<evidence type="ECO:0000313" key="3">
    <source>
        <dbReference type="Proteomes" id="UP000507470"/>
    </source>
</evidence>
<feature type="coiled-coil region" evidence="1">
    <location>
        <begin position="33"/>
        <end position="67"/>
    </location>
</feature>
<reference evidence="2 3" key="1">
    <citation type="submission" date="2020-06" db="EMBL/GenBank/DDBJ databases">
        <authorList>
            <person name="Li R."/>
            <person name="Bekaert M."/>
        </authorList>
    </citation>
    <scope>NUCLEOTIDE SEQUENCE [LARGE SCALE GENOMIC DNA]</scope>
    <source>
        <strain evidence="3">wild</strain>
    </source>
</reference>
<accession>A0A6J8D8D7</accession>
<evidence type="ECO:0000313" key="2">
    <source>
        <dbReference type="EMBL" id="CAC5404973.1"/>
    </source>
</evidence>
<dbReference type="EMBL" id="CACVKT020007049">
    <property type="protein sequence ID" value="CAC5404973.1"/>
    <property type="molecule type" value="Genomic_DNA"/>
</dbReference>
<organism evidence="2 3">
    <name type="scientific">Mytilus coruscus</name>
    <name type="common">Sea mussel</name>
    <dbReference type="NCBI Taxonomy" id="42192"/>
    <lineage>
        <taxon>Eukaryota</taxon>
        <taxon>Metazoa</taxon>
        <taxon>Spiralia</taxon>
        <taxon>Lophotrochozoa</taxon>
        <taxon>Mollusca</taxon>
        <taxon>Bivalvia</taxon>
        <taxon>Autobranchia</taxon>
        <taxon>Pteriomorphia</taxon>
        <taxon>Mytilida</taxon>
        <taxon>Mytiloidea</taxon>
        <taxon>Mytilidae</taxon>
        <taxon>Mytilinae</taxon>
        <taxon>Mytilus</taxon>
    </lineage>
</organism>
<proteinExistence type="predicted"/>
<keyword evidence="3" id="KW-1185">Reference proteome</keyword>
<name>A0A6J8D8D7_MYTCO</name>
<dbReference type="OrthoDB" id="10558531at2759"/>
<evidence type="ECO:0000256" key="1">
    <source>
        <dbReference type="SAM" id="Coils"/>
    </source>
</evidence>
<dbReference type="Proteomes" id="UP000507470">
    <property type="component" value="Unassembled WGS sequence"/>
</dbReference>
<gene>
    <name evidence="2" type="ORF">MCOR_38702</name>
</gene>
<protein>
    <submittedName>
        <fullName evidence="2">Uncharacterized protein</fullName>
    </submittedName>
</protein>
<dbReference type="AlphaFoldDB" id="A0A6J8D8D7"/>